<organism evidence="1 2">
    <name type="scientific">Cryptolaemus montrouzieri</name>
    <dbReference type="NCBI Taxonomy" id="559131"/>
    <lineage>
        <taxon>Eukaryota</taxon>
        <taxon>Metazoa</taxon>
        <taxon>Ecdysozoa</taxon>
        <taxon>Arthropoda</taxon>
        <taxon>Hexapoda</taxon>
        <taxon>Insecta</taxon>
        <taxon>Pterygota</taxon>
        <taxon>Neoptera</taxon>
        <taxon>Endopterygota</taxon>
        <taxon>Coleoptera</taxon>
        <taxon>Polyphaga</taxon>
        <taxon>Cucujiformia</taxon>
        <taxon>Coccinelloidea</taxon>
        <taxon>Coccinellidae</taxon>
        <taxon>Scymninae</taxon>
        <taxon>Scymnini</taxon>
        <taxon>Cryptolaemus</taxon>
    </lineage>
</organism>
<sequence>MWISTFHIVIVYFCAYAITAEIRLKFEQNHRKSVAKRSVGSYNYYKKFDSHKYSNSLNIPKLRHQSRFPNLDKVMTRINSMKFGSVEHNEKGEMRNKLRHSWYDIRTTTTTPKTDEVFEHYFDDDYENDKEDDNWFSLMISGHLTMMNECHQKSRYAY</sequence>
<keyword evidence="2" id="KW-1185">Reference proteome</keyword>
<evidence type="ECO:0000313" key="1">
    <source>
        <dbReference type="EMBL" id="KAL3266724.1"/>
    </source>
</evidence>
<gene>
    <name evidence="1" type="ORF">HHI36_010885</name>
</gene>
<proteinExistence type="predicted"/>
<evidence type="ECO:0000313" key="2">
    <source>
        <dbReference type="Proteomes" id="UP001516400"/>
    </source>
</evidence>
<dbReference type="EMBL" id="JABFTP020000001">
    <property type="protein sequence ID" value="KAL3266724.1"/>
    <property type="molecule type" value="Genomic_DNA"/>
</dbReference>
<reference evidence="1 2" key="1">
    <citation type="journal article" date="2021" name="BMC Biol.">
        <title>Horizontally acquired antibacterial genes associated with adaptive radiation of ladybird beetles.</title>
        <authorList>
            <person name="Li H.S."/>
            <person name="Tang X.F."/>
            <person name="Huang Y.H."/>
            <person name="Xu Z.Y."/>
            <person name="Chen M.L."/>
            <person name="Du X.Y."/>
            <person name="Qiu B.Y."/>
            <person name="Chen P.T."/>
            <person name="Zhang W."/>
            <person name="Slipinski A."/>
            <person name="Escalona H.E."/>
            <person name="Waterhouse R.M."/>
            <person name="Zwick A."/>
            <person name="Pang H."/>
        </authorList>
    </citation>
    <scope>NUCLEOTIDE SEQUENCE [LARGE SCALE GENOMIC DNA]</scope>
    <source>
        <strain evidence="1">SYSU2018</strain>
    </source>
</reference>
<dbReference type="Proteomes" id="UP001516400">
    <property type="component" value="Unassembled WGS sequence"/>
</dbReference>
<dbReference type="AlphaFoldDB" id="A0ABD2MJZ8"/>
<comment type="caution">
    <text evidence="1">The sequence shown here is derived from an EMBL/GenBank/DDBJ whole genome shotgun (WGS) entry which is preliminary data.</text>
</comment>
<protein>
    <submittedName>
        <fullName evidence="1">Uncharacterized protein</fullName>
    </submittedName>
</protein>
<name>A0ABD2MJZ8_9CUCU</name>
<accession>A0ABD2MJZ8</accession>